<sequence>MKNPSLAWVFLWVKEQVLNYSVLIMCRCGFMPRFLNSKN</sequence>
<evidence type="ECO:0000313" key="1">
    <source>
        <dbReference type="EMBL" id="ATC87861.1"/>
    </source>
</evidence>
<name>A0A290SA22_9GAMM</name>
<protein>
    <submittedName>
        <fullName evidence="1">Uncharacterized protein</fullName>
    </submittedName>
</protein>
<dbReference type="AlphaFoldDB" id="A0A290SA22"/>
<evidence type="ECO:0000313" key="2">
    <source>
        <dbReference type="Proteomes" id="UP000016505"/>
    </source>
</evidence>
<dbReference type="KEGG" id="part:PARC_a3501"/>
<dbReference type="EMBL" id="CP011025">
    <property type="protein sequence ID" value="ATC87861.1"/>
    <property type="molecule type" value="Genomic_DNA"/>
</dbReference>
<reference evidence="1 2" key="1">
    <citation type="journal article" date="2012" name="J. Bacteriol.">
        <title>Genome sequences of type strains of seven species of the marine bacterium Pseudoalteromonas.</title>
        <authorList>
            <person name="Xie B.B."/>
            <person name="Shu Y.L."/>
            <person name="Qin Q.L."/>
            <person name="Rong J.C."/>
            <person name="Zhang X.Y."/>
            <person name="Chen X.L."/>
            <person name="Shi M."/>
            <person name="He H.L."/>
            <person name="Zhou B.C."/>
            <person name="Zhang Y.Z."/>
        </authorList>
    </citation>
    <scope>NUCLEOTIDE SEQUENCE [LARGE SCALE GENOMIC DNA]</scope>
    <source>
        <strain evidence="1 2">A 37-1-2</strain>
    </source>
</reference>
<organism evidence="1 2">
    <name type="scientific">Pseudoalteromonas arctica A 37-1-2</name>
    <dbReference type="NCBI Taxonomy" id="1117313"/>
    <lineage>
        <taxon>Bacteria</taxon>
        <taxon>Pseudomonadati</taxon>
        <taxon>Pseudomonadota</taxon>
        <taxon>Gammaproteobacteria</taxon>
        <taxon>Alteromonadales</taxon>
        <taxon>Pseudoalteromonadaceae</taxon>
        <taxon>Pseudoalteromonas</taxon>
    </lineage>
</organism>
<accession>A0A290SA22</accession>
<gene>
    <name evidence="1" type="ORF">PARC_a3501</name>
</gene>
<proteinExistence type="predicted"/>
<dbReference type="Proteomes" id="UP000016505">
    <property type="component" value="Chromosome I"/>
</dbReference>